<organism evidence="2 3">
    <name type="scientific">Hansschlegelia plantiphila</name>
    <dbReference type="NCBI Taxonomy" id="374655"/>
    <lineage>
        <taxon>Bacteria</taxon>
        <taxon>Pseudomonadati</taxon>
        <taxon>Pseudomonadota</taxon>
        <taxon>Alphaproteobacteria</taxon>
        <taxon>Hyphomicrobiales</taxon>
        <taxon>Methylopilaceae</taxon>
        <taxon>Hansschlegelia</taxon>
    </lineage>
</organism>
<dbReference type="Proteomes" id="UP001143372">
    <property type="component" value="Unassembled WGS sequence"/>
</dbReference>
<accession>A0A9W6MUW7</accession>
<feature type="transmembrane region" description="Helical" evidence="1">
    <location>
        <begin position="252"/>
        <end position="269"/>
    </location>
</feature>
<feature type="transmembrane region" description="Helical" evidence="1">
    <location>
        <begin position="204"/>
        <end position="222"/>
    </location>
</feature>
<dbReference type="PANTHER" id="PTHR38457">
    <property type="entry name" value="REGULATOR ABRB-RELATED"/>
    <property type="match status" value="1"/>
</dbReference>
<sequence length="371" mass="37966">MEQNEAAPVPAPRKAGLSLGGRAPALHWGALLGLSAMFVLGLEALRLPAALLIGPMVAGVAVAISGGDARMPRGAFFLAQGLIGCMIGRSVPPSILTEIAKNWPLLLAAVISVVIASNALGWALARWGGLPGATAVWGSSPGAASAMTIMSASYGADIRLVAFMQYTRVVMVVIAASLVTRIWTAPGGRTAAEVVWFPAVDWPAFAATLAIAFVGAGLGRLLRIPAGSLLVPFALSVALQGAGAVAIELPEWLLATAYAVVGWSIGLRFTRPIFLHAARSLPRIAASILALIAICGGFAAALVFFAGVDPLTAYLATSPGGADSVAIIAASSHVDAPFVMALQTARLVVVIITGPPIARFISRRTTSTPQD</sequence>
<feature type="transmembrane region" description="Helical" evidence="1">
    <location>
        <begin position="49"/>
        <end position="67"/>
    </location>
</feature>
<feature type="transmembrane region" description="Helical" evidence="1">
    <location>
        <begin position="25"/>
        <end position="42"/>
    </location>
</feature>
<keyword evidence="1" id="KW-0472">Membrane</keyword>
<keyword evidence="2" id="KW-0503">Monooxygenase</keyword>
<reference evidence="2" key="2">
    <citation type="submission" date="2023-01" db="EMBL/GenBank/DDBJ databases">
        <authorList>
            <person name="Sun Q."/>
            <person name="Evtushenko L."/>
        </authorList>
    </citation>
    <scope>NUCLEOTIDE SEQUENCE</scope>
    <source>
        <strain evidence="2">VKM B-2347</strain>
    </source>
</reference>
<reference evidence="2" key="1">
    <citation type="journal article" date="2014" name="Int. J. Syst. Evol. Microbiol.">
        <title>Complete genome sequence of Corynebacterium casei LMG S-19264T (=DSM 44701T), isolated from a smear-ripened cheese.</title>
        <authorList>
            <consortium name="US DOE Joint Genome Institute (JGI-PGF)"/>
            <person name="Walter F."/>
            <person name="Albersmeier A."/>
            <person name="Kalinowski J."/>
            <person name="Ruckert C."/>
        </authorList>
    </citation>
    <scope>NUCLEOTIDE SEQUENCE</scope>
    <source>
        <strain evidence="2">VKM B-2347</strain>
    </source>
</reference>
<gene>
    <name evidence="2" type="ORF">GCM10008179_14620</name>
</gene>
<dbReference type="InterPro" id="IPR007820">
    <property type="entry name" value="AbrB_fam"/>
</dbReference>
<feature type="transmembrane region" description="Helical" evidence="1">
    <location>
        <begin position="73"/>
        <end position="91"/>
    </location>
</feature>
<dbReference type="RefSeq" id="WP_271168074.1">
    <property type="nucleotide sequence ID" value="NZ_BSFI01000007.1"/>
</dbReference>
<keyword evidence="1" id="KW-0812">Transmembrane</keyword>
<protein>
    <submittedName>
        <fullName evidence="2">Ammonia monooxygenase</fullName>
    </submittedName>
</protein>
<dbReference type="PANTHER" id="PTHR38457:SF1">
    <property type="entry name" value="REGULATOR ABRB-RELATED"/>
    <property type="match status" value="1"/>
</dbReference>
<feature type="transmembrane region" description="Helical" evidence="1">
    <location>
        <begin position="338"/>
        <end position="358"/>
    </location>
</feature>
<evidence type="ECO:0000256" key="1">
    <source>
        <dbReference type="SAM" id="Phobius"/>
    </source>
</evidence>
<feature type="transmembrane region" description="Helical" evidence="1">
    <location>
        <begin position="103"/>
        <end position="124"/>
    </location>
</feature>
<proteinExistence type="predicted"/>
<evidence type="ECO:0000313" key="3">
    <source>
        <dbReference type="Proteomes" id="UP001143372"/>
    </source>
</evidence>
<dbReference type="GO" id="GO:0010468">
    <property type="term" value="P:regulation of gene expression"/>
    <property type="evidence" value="ECO:0007669"/>
    <property type="project" value="InterPro"/>
</dbReference>
<dbReference type="NCBIfam" id="TIGR03082">
    <property type="entry name" value="Gneg_AbrB_dup"/>
    <property type="match status" value="2"/>
</dbReference>
<dbReference type="AlphaFoldDB" id="A0A9W6MUW7"/>
<dbReference type="EMBL" id="BSFI01000007">
    <property type="protein sequence ID" value="GLK67824.1"/>
    <property type="molecule type" value="Genomic_DNA"/>
</dbReference>
<comment type="caution">
    <text evidence="2">The sequence shown here is derived from an EMBL/GenBank/DDBJ whole genome shotgun (WGS) entry which is preliminary data.</text>
</comment>
<feature type="transmembrane region" description="Helical" evidence="1">
    <location>
        <begin position="166"/>
        <end position="184"/>
    </location>
</feature>
<dbReference type="PIRSF" id="PIRSF038991">
    <property type="entry name" value="Protein_AbrB"/>
    <property type="match status" value="1"/>
</dbReference>
<dbReference type="InterPro" id="IPR017516">
    <property type="entry name" value="AbrB_dup"/>
</dbReference>
<keyword evidence="3" id="KW-1185">Reference proteome</keyword>
<dbReference type="GO" id="GO:0004497">
    <property type="term" value="F:monooxygenase activity"/>
    <property type="evidence" value="ECO:0007669"/>
    <property type="project" value="UniProtKB-KW"/>
</dbReference>
<keyword evidence="1" id="KW-1133">Transmembrane helix</keyword>
<evidence type="ECO:0000313" key="2">
    <source>
        <dbReference type="EMBL" id="GLK67824.1"/>
    </source>
</evidence>
<name>A0A9W6MUW7_9HYPH</name>
<dbReference type="GO" id="GO:0016020">
    <property type="term" value="C:membrane"/>
    <property type="evidence" value="ECO:0007669"/>
    <property type="project" value="InterPro"/>
</dbReference>
<feature type="transmembrane region" description="Helical" evidence="1">
    <location>
        <begin position="136"/>
        <end position="154"/>
    </location>
</feature>
<keyword evidence="2" id="KW-0560">Oxidoreductase</keyword>
<dbReference type="Pfam" id="PF05145">
    <property type="entry name" value="AbrB"/>
    <property type="match status" value="1"/>
</dbReference>
<feature type="transmembrane region" description="Helical" evidence="1">
    <location>
        <begin position="281"/>
        <end position="306"/>
    </location>
</feature>
<feature type="transmembrane region" description="Helical" evidence="1">
    <location>
        <begin position="229"/>
        <end position="246"/>
    </location>
</feature>